<evidence type="ECO:0000313" key="5">
    <source>
        <dbReference type="EMBL" id="KKY02609.1"/>
    </source>
</evidence>
<dbReference type="InterPro" id="IPR045076">
    <property type="entry name" value="MutS"/>
</dbReference>
<gene>
    <name evidence="5" type="ORF">VN21_02165</name>
</gene>
<dbReference type="Pfam" id="PF00488">
    <property type="entry name" value="MutS_V"/>
    <property type="match status" value="1"/>
</dbReference>
<protein>
    <recommendedName>
        <fullName evidence="4">DNA mismatch repair proteins mutS family domain-containing protein</fullName>
    </recommendedName>
</protein>
<dbReference type="PANTHER" id="PTHR11361">
    <property type="entry name" value="DNA MISMATCH REPAIR PROTEIN MUTS FAMILY MEMBER"/>
    <property type="match status" value="1"/>
</dbReference>
<comment type="caution">
    <text evidence="5">The sequence shown here is derived from an EMBL/GenBank/DDBJ whole genome shotgun (WGS) entry which is preliminary data.</text>
</comment>
<dbReference type="GO" id="GO:0030983">
    <property type="term" value="F:mismatched DNA binding"/>
    <property type="evidence" value="ECO:0007669"/>
    <property type="project" value="InterPro"/>
</dbReference>
<keyword evidence="2" id="KW-0067">ATP-binding</keyword>
<dbReference type="Proteomes" id="UP000034407">
    <property type="component" value="Unassembled WGS sequence"/>
</dbReference>
<evidence type="ECO:0000313" key="6">
    <source>
        <dbReference type="Proteomes" id="UP000034407"/>
    </source>
</evidence>
<dbReference type="Gene3D" id="3.40.50.300">
    <property type="entry name" value="P-loop containing nucleotide triphosphate hydrolases"/>
    <property type="match status" value="1"/>
</dbReference>
<keyword evidence="6" id="KW-1185">Reference proteome</keyword>
<dbReference type="InterPro" id="IPR036187">
    <property type="entry name" value="DNA_mismatch_repair_MutS_sf"/>
</dbReference>
<dbReference type="AlphaFoldDB" id="A0A0M3DMD0"/>
<dbReference type="SUPFAM" id="SSF48334">
    <property type="entry name" value="DNA repair protein MutS, domain III"/>
    <property type="match status" value="1"/>
</dbReference>
<dbReference type="GO" id="GO:0005524">
    <property type="term" value="F:ATP binding"/>
    <property type="evidence" value="ECO:0007669"/>
    <property type="project" value="UniProtKB-KW"/>
</dbReference>
<keyword evidence="3" id="KW-0238">DNA-binding</keyword>
<sequence length="479" mass="55468">MKSFIINEVNTITAYGGMEKSKIKIYRKENKLKLVKELSYVEDMVNSFKKNKDLHQDIQYEFCKVKNIKNTIARLENKDILDEIELFEIKNFAINVNKIMEYYSKLNLNVDYINFKSLGKVVKLLDPDNLKLTTFQIYEAYSKQLLLIRQNKLNVEKEIFNSTDIEIIEKLKKKRLEIVIQEDKEVLKIRKNLTEELYNYLIDIKENITNIGKLDLLIAKADLAIKYNAIKPNINEENKIYFKKLVNPNLKKILDSQGKKYIPISIDIDKKITIISGANMGGKSVSMKTIALNLYLFQCGFFVFAKEANLCILDFIYLVSDDMQDISKGLSTFGAEIIKLKEITKLIKIRDGFIALDEFARGTNPIEGRLLLRSICEYLKRYNSISLISTHLDDINISEVDYYQVIGLKNVDFEGLKRQIDLMIGTDKNSNGVKILQEYMDYRMEKVSKETKVPKDAINICKLLGLDNEIINIANKLSE</sequence>
<keyword evidence="1" id="KW-0547">Nucleotide-binding</keyword>
<organism evidence="5 6">
    <name type="scientific">Paraclostridium benzoelyticum</name>
    <dbReference type="NCBI Taxonomy" id="1629550"/>
    <lineage>
        <taxon>Bacteria</taxon>
        <taxon>Bacillati</taxon>
        <taxon>Bacillota</taxon>
        <taxon>Clostridia</taxon>
        <taxon>Peptostreptococcales</taxon>
        <taxon>Peptostreptococcaceae</taxon>
        <taxon>Paraclostridium</taxon>
    </lineage>
</organism>
<reference evidence="5 6" key="1">
    <citation type="submission" date="2015-04" db="EMBL/GenBank/DDBJ databases">
        <title>Microcin producing Clostridium sp. JC272T.</title>
        <authorList>
            <person name="Jyothsna T."/>
            <person name="Sasikala C."/>
            <person name="Ramana C."/>
        </authorList>
    </citation>
    <scope>NUCLEOTIDE SEQUENCE [LARGE SCALE GENOMIC DNA]</scope>
    <source>
        <strain evidence="5 6">JC272</strain>
    </source>
</reference>
<dbReference type="InterPro" id="IPR027417">
    <property type="entry name" value="P-loop_NTPase"/>
</dbReference>
<name>A0A0M3DMD0_9FIRM</name>
<dbReference type="SMART" id="SM00534">
    <property type="entry name" value="MUTSac"/>
    <property type="match status" value="1"/>
</dbReference>
<accession>A0A0M3DMD0</accession>
<evidence type="ECO:0000256" key="3">
    <source>
        <dbReference type="ARBA" id="ARBA00023125"/>
    </source>
</evidence>
<dbReference type="SUPFAM" id="SSF52540">
    <property type="entry name" value="P-loop containing nucleoside triphosphate hydrolases"/>
    <property type="match status" value="1"/>
</dbReference>
<evidence type="ECO:0000259" key="4">
    <source>
        <dbReference type="SMART" id="SM00534"/>
    </source>
</evidence>
<dbReference type="GO" id="GO:0140664">
    <property type="term" value="F:ATP-dependent DNA damage sensor activity"/>
    <property type="evidence" value="ECO:0007669"/>
    <property type="project" value="InterPro"/>
</dbReference>
<dbReference type="PATRIC" id="fig|1629550.3.peg.3131"/>
<dbReference type="EMBL" id="LBBT01000041">
    <property type="protein sequence ID" value="KKY02609.1"/>
    <property type="molecule type" value="Genomic_DNA"/>
</dbReference>
<dbReference type="GO" id="GO:0006298">
    <property type="term" value="P:mismatch repair"/>
    <property type="evidence" value="ECO:0007669"/>
    <property type="project" value="InterPro"/>
</dbReference>
<dbReference type="InterPro" id="IPR000432">
    <property type="entry name" value="DNA_mismatch_repair_MutS_C"/>
</dbReference>
<evidence type="ECO:0000256" key="1">
    <source>
        <dbReference type="ARBA" id="ARBA00022741"/>
    </source>
</evidence>
<dbReference type="PANTHER" id="PTHR11361:SF14">
    <property type="entry name" value="DNA MISMATCH REPAIR PROTEIN MUTS, TYPE 2"/>
    <property type="match status" value="1"/>
</dbReference>
<proteinExistence type="predicted"/>
<evidence type="ECO:0000256" key="2">
    <source>
        <dbReference type="ARBA" id="ARBA00022840"/>
    </source>
</evidence>
<feature type="domain" description="DNA mismatch repair proteins mutS family" evidence="4">
    <location>
        <begin position="270"/>
        <end position="479"/>
    </location>
</feature>